<evidence type="ECO:0000313" key="2">
    <source>
        <dbReference type="EMBL" id="GAH98895.1"/>
    </source>
</evidence>
<protein>
    <submittedName>
        <fullName evidence="2">Uncharacterized protein</fullName>
    </submittedName>
</protein>
<name>X1KZ24_9ZZZZ</name>
<feature type="region of interest" description="Disordered" evidence="1">
    <location>
        <begin position="13"/>
        <end position="37"/>
    </location>
</feature>
<sequence>LITKEKNFRKLPEDKRFSSITSGNKRRNINKGIRMDK</sequence>
<organism evidence="2">
    <name type="scientific">marine sediment metagenome</name>
    <dbReference type="NCBI Taxonomy" id="412755"/>
    <lineage>
        <taxon>unclassified sequences</taxon>
        <taxon>metagenomes</taxon>
        <taxon>ecological metagenomes</taxon>
    </lineage>
</organism>
<gene>
    <name evidence="2" type="ORF">S06H3_04694</name>
</gene>
<reference evidence="2" key="1">
    <citation type="journal article" date="2014" name="Front. Microbiol.">
        <title>High frequency of phylogenetically diverse reductive dehalogenase-homologous genes in deep subseafloor sedimentary metagenomes.</title>
        <authorList>
            <person name="Kawai M."/>
            <person name="Futagami T."/>
            <person name="Toyoda A."/>
            <person name="Takaki Y."/>
            <person name="Nishi S."/>
            <person name="Hori S."/>
            <person name="Arai W."/>
            <person name="Tsubouchi T."/>
            <person name="Morono Y."/>
            <person name="Uchiyama I."/>
            <person name="Ito T."/>
            <person name="Fujiyama A."/>
            <person name="Inagaki F."/>
            <person name="Takami H."/>
        </authorList>
    </citation>
    <scope>NUCLEOTIDE SEQUENCE</scope>
    <source>
        <strain evidence="2">Expedition CK06-06</strain>
    </source>
</reference>
<evidence type="ECO:0000256" key="1">
    <source>
        <dbReference type="SAM" id="MobiDB-lite"/>
    </source>
</evidence>
<dbReference type="EMBL" id="BARV01001669">
    <property type="protein sequence ID" value="GAH98895.1"/>
    <property type="molecule type" value="Genomic_DNA"/>
</dbReference>
<feature type="non-terminal residue" evidence="2">
    <location>
        <position position="1"/>
    </location>
</feature>
<accession>X1KZ24</accession>
<comment type="caution">
    <text evidence="2">The sequence shown here is derived from an EMBL/GenBank/DDBJ whole genome shotgun (WGS) entry which is preliminary data.</text>
</comment>
<proteinExistence type="predicted"/>
<dbReference type="AlphaFoldDB" id="X1KZ24"/>